<comment type="similarity">
    <text evidence="4">Belongs to the flavin monoamine oxidase family.</text>
</comment>
<dbReference type="OrthoDB" id="5046242at2759"/>
<dbReference type="InterPro" id="IPR001613">
    <property type="entry name" value="Flavin_amine_oxidase"/>
</dbReference>
<evidence type="ECO:0000313" key="8">
    <source>
        <dbReference type="Proteomes" id="UP000828390"/>
    </source>
</evidence>
<dbReference type="InterPro" id="IPR050281">
    <property type="entry name" value="Flavin_monoamine_oxidase"/>
</dbReference>
<organism evidence="7 8">
    <name type="scientific">Dreissena polymorpha</name>
    <name type="common">Zebra mussel</name>
    <name type="synonym">Mytilus polymorpha</name>
    <dbReference type="NCBI Taxonomy" id="45954"/>
    <lineage>
        <taxon>Eukaryota</taxon>
        <taxon>Metazoa</taxon>
        <taxon>Spiralia</taxon>
        <taxon>Lophotrochozoa</taxon>
        <taxon>Mollusca</taxon>
        <taxon>Bivalvia</taxon>
        <taxon>Autobranchia</taxon>
        <taxon>Heteroconchia</taxon>
        <taxon>Euheterodonta</taxon>
        <taxon>Imparidentia</taxon>
        <taxon>Neoheterodontei</taxon>
        <taxon>Myida</taxon>
        <taxon>Dreissenoidea</taxon>
        <taxon>Dreissenidae</taxon>
        <taxon>Dreissena</taxon>
    </lineage>
</organism>
<feature type="binding site" evidence="3">
    <location>
        <position position="245"/>
    </location>
    <ligand>
        <name>FAD</name>
        <dbReference type="ChEBI" id="CHEBI:57692"/>
    </ligand>
</feature>
<keyword evidence="8" id="KW-1185">Reference proteome</keyword>
<reference evidence="7" key="1">
    <citation type="journal article" date="2019" name="bioRxiv">
        <title>The Genome of the Zebra Mussel, Dreissena polymorpha: A Resource for Invasive Species Research.</title>
        <authorList>
            <person name="McCartney M.A."/>
            <person name="Auch B."/>
            <person name="Kono T."/>
            <person name="Mallez S."/>
            <person name="Zhang Y."/>
            <person name="Obille A."/>
            <person name="Becker A."/>
            <person name="Abrahante J.E."/>
            <person name="Garbe J."/>
            <person name="Badalamenti J.P."/>
            <person name="Herman A."/>
            <person name="Mangelson H."/>
            <person name="Liachko I."/>
            <person name="Sullivan S."/>
            <person name="Sone E.D."/>
            <person name="Koren S."/>
            <person name="Silverstein K.A.T."/>
            <person name="Beckman K.B."/>
            <person name="Gohl D.M."/>
        </authorList>
    </citation>
    <scope>NUCLEOTIDE SEQUENCE</scope>
    <source>
        <strain evidence="7">Duluth1</strain>
        <tissue evidence="7">Whole animal</tissue>
    </source>
</reference>
<dbReference type="Pfam" id="PF01593">
    <property type="entry name" value="Amino_oxidase"/>
    <property type="match status" value="1"/>
</dbReference>
<keyword evidence="4" id="KW-0274">FAD</keyword>
<evidence type="ECO:0000256" key="3">
    <source>
        <dbReference type="PIRSR" id="PIRSR601613-1"/>
    </source>
</evidence>
<evidence type="ECO:0000256" key="4">
    <source>
        <dbReference type="RuleBase" id="RU362067"/>
    </source>
</evidence>
<gene>
    <name evidence="7" type="ORF">DPMN_108417</name>
</gene>
<dbReference type="Proteomes" id="UP000828390">
    <property type="component" value="Unassembled WGS sequence"/>
</dbReference>
<keyword evidence="4" id="KW-0285">Flavoprotein</keyword>
<dbReference type="InterPro" id="IPR036188">
    <property type="entry name" value="FAD/NAD-bd_sf"/>
</dbReference>
<evidence type="ECO:0000256" key="5">
    <source>
        <dbReference type="SAM" id="SignalP"/>
    </source>
</evidence>
<dbReference type="PANTHER" id="PTHR10742">
    <property type="entry name" value="FLAVIN MONOAMINE OXIDASE"/>
    <property type="match status" value="1"/>
</dbReference>
<protein>
    <recommendedName>
        <fullName evidence="4">Amine oxidase</fullName>
        <ecNumber evidence="4">1.4.3.-</ecNumber>
    </recommendedName>
</protein>
<proteinExistence type="inferred from homology"/>
<dbReference type="GO" id="GO:0008131">
    <property type="term" value="F:primary methylamine oxidase activity"/>
    <property type="evidence" value="ECO:0007669"/>
    <property type="project" value="UniProtKB-ARBA"/>
</dbReference>
<dbReference type="SUPFAM" id="SSF51905">
    <property type="entry name" value="FAD/NAD(P)-binding domain"/>
    <property type="match status" value="1"/>
</dbReference>
<accession>A0A9D4QKY7</accession>
<dbReference type="SUPFAM" id="SSF54373">
    <property type="entry name" value="FAD-linked reductases, C-terminal domain"/>
    <property type="match status" value="1"/>
</dbReference>
<dbReference type="Gene3D" id="3.90.660.10">
    <property type="match status" value="1"/>
</dbReference>
<feature type="chain" id="PRO_5039204999" description="Amine oxidase" evidence="5">
    <location>
        <begin position="24"/>
        <end position="532"/>
    </location>
</feature>
<dbReference type="GO" id="GO:0006598">
    <property type="term" value="P:polyamine catabolic process"/>
    <property type="evidence" value="ECO:0007669"/>
    <property type="project" value="TreeGrafter"/>
</dbReference>
<dbReference type="InterPro" id="IPR002937">
    <property type="entry name" value="Amino_oxidase"/>
</dbReference>
<dbReference type="AlphaFoldDB" id="A0A9D4QKY7"/>
<comment type="caution">
    <text evidence="7">The sequence shown here is derived from an EMBL/GenBank/DDBJ whole genome shotgun (WGS) entry which is preliminary data.</text>
</comment>
<evidence type="ECO:0000256" key="2">
    <source>
        <dbReference type="ARBA" id="ARBA00023002"/>
    </source>
</evidence>
<dbReference type="EMBL" id="JAIWYP010000004">
    <property type="protein sequence ID" value="KAH3835078.1"/>
    <property type="molecule type" value="Genomic_DNA"/>
</dbReference>
<evidence type="ECO:0000259" key="6">
    <source>
        <dbReference type="Pfam" id="PF01593"/>
    </source>
</evidence>
<comment type="cofactor">
    <cofactor evidence="1 4">
        <name>FAD</name>
        <dbReference type="ChEBI" id="CHEBI:57692"/>
    </cofactor>
</comment>
<dbReference type="Gene3D" id="3.50.50.60">
    <property type="entry name" value="FAD/NAD(P)-binding domain"/>
    <property type="match status" value="1"/>
</dbReference>
<evidence type="ECO:0000313" key="7">
    <source>
        <dbReference type="EMBL" id="KAH3835078.1"/>
    </source>
</evidence>
<dbReference type="PANTHER" id="PTHR10742:SF313">
    <property type="entry name" value="AMINE OXIDASE"/>
    <property type="match status" value="1"/>
</dbReference>
<feature type="binding site" evidence="3">
    <location>
        <begin position="59"/>
        <end position="60"/>
    </location>
    <ligand>
        <name>FAD</name>
        <dbReference type="ChEBI" id="CHEBI:57692"/>
    </ligand>
</feature>
<evidence type="ECO:0000256" key="1">
    <source>
        <dbReference type="ARBA" id="ARBA00001974"/>
    </source>
</evidence>
<dbReference type="PRINTS" id="PR00757">
    <property type="entry name" value="AMINEOXDASEF"/>
</dbReference>
<feature type="signal peptide" evidence="5">
    <location>
        <begin position="1"/>
        <end position="23"/>
    </location>
</feature>
<dbReference type="EC" id="1.4.3.-" evidence="4"/>
<name>A0A9D4QKY7_DREPO</name>
<feature type="binding site" evidence="3">
    <location>
        <position position="39"/>
    </location>
    <ligand>
        <name>FAD</name>
        <dbReference type="ChEBI" id="CHEBI:57692"/>
    </ligand>
</feature>
<feature type="domain" description="Amine oxidase" evidence="6">
    <location>
        <begin position="38"/>
        <end position="460"/>
    </location>
</feature>
<keyword evidence="5" id="KW-0732">Signal</keyword>
<reference evidence="7" key="2">
    <citation type="submission" date="2020-11" db="EMBL/GenBank/DDBJ databases">
        <authorList>
            <person name="McCartney M.A."/>
            <person name="Auch B."/>
            <person name="Kono T."/>
            <person name="Mallez S."/>
            <person name="Becker A."/>
            <person name="Gohl D.M."/>
            <person name="Silverstein K.A.T."/>
            <person name="Koren S."/>
            <person name="Bechman K.B."/>
            <person name="Herman A."/>
            <person name="Abrahante J.E."/>
            <person name="Garbe J."/>
        </authorList>
    </citation>
    <scope>NUCLEOTIDE SEQUENCE</scope>
    <source>
        <strain evidence="7">Duluth1</strain>
        <tissue evidence="7">Whole animal</tissue>
    </source>
</reference>
<keyword evidence="2 4" id="KW-0560">Oxidoreductase</keyword>
<sequence>MRCENGWIRVFVLWVLSNGIAFAKPDKDDRILILGAGMSGISAAKTLHENGYRNFRILEAADRVGGRIKEATLGEHTVELGAMWIYGKGSNPIYDMAVRYNISLAESFVDDWTVRDENGTDVTSEADVALNHFGNVLERFNDYAEINHIAKGHDFNVQTGLRHFNWRPASPVEDCVETFVLDFETGLTPTGLSGSHLNMKRTYAEFGNSQMIAVKHPSGFSTIVRKMCEEFLGKSDDRLVLNKTVIRINHGDKGVSVLTADGDVYTADYAIVTFSLGVLQQRMVKFSPPLPDDKLLAIDKFGIARYTHIYVKFRDAFWDSSMFIVFASKLRGRFSCWQNLNTIYPGSNILQLSLFDDDSRWVEMSTDQEVIAEVTRTLRTMYPATKDPELVGFHISRWNSNPLFMGAFSYWPTAFTNGDMKTLQKPNGRIHFAGEYLHPIHYGFAHSAFLTGKRTAHEIMRVIDHIETDINDIDPNFGNDFFDEGQDNVNFHGQQLLFYGLACMLLFGKVVLSHKVYSMIFYVTLSCVLGAV</sequence>